<dbReference type="PROSITE" id="PS00107">
    <property type="entry name" value="PROTEIN_KINASE_ATP"/>
    <property type="match status" value="1"/>
</dbReference>
<keyword evidence="3" id="KW-0808">Transferase</keyword>
<sequence length="477" mass="53904">MTKVGIKLDAHSKAKRKMLPHPALIDQLSQKAIQKFAELDSINIVEDDEGQFKIVRLFDKDQNPIYFLVLQKLGAGAFGEVSQGIQLDIKNSKVIPDAEVAIKITDYSAGGTLGKRDIDIAREEAEHEYDILYQLQQSKGFSLGQRTKNVILKPEAGVTINGVATVQEAVIAMSLRPGKDIQAHKDKYSYGSITFVQLTSALCINLQLLHDKNIIHSDLKPANVIWEPGMAQANIVDFNRAKFISDETYVYTDASSDRAYMAADCFTGREYRFSKASDVYSLGKILVEKFYIDYGNGQKESLTNKYHLSYDQLMIKHFLEQMTAVNEFQRPTLQDCTQFFKQLENKMQLDLKQPKNKMRLELSKKIISLEVYANQLRDEIASQSQFDMWLTGTGLTADKRKKYEDAIQAIGLLSQALSTPKIDRELLKHHAQELKQMDAYASGLFSFKGRFNQIIDEVGQSLADADKINTNTINLVM</sequence>
<dbReference type="Gene3D" id="1.10.510.10">
    <property type="entry name" value="Transferase(Phosphotransferase) domain 1"/>
    <property type="match status" value="1"/>
</dbReference>
<dbReference type="PANTHER" id="PTHR44167:SF24">
    <property type="entry name" value="SERINE_THREONINE-PROTEIN KINASE CHK2"/>
    <property type="match status" value="1"/>
</dbReference>
<evidence type="ECO:0000259" key="2">
    <source>
        <dbReference type="PROSITE" id="PS50011"/>
    </source>
</evidence>
<dbReference type="InterPro" id="IPR017441">
    <property type="entry name" value="Protein_kinase_ATP_BS"/>
</dbReference>
<keyword evidence="3" id="KW-0418">Kinase</keyword>
<gene>
    <name evidence="3" type="ORF">ACD661_00740</name>
</gene>
<keyword evidence="4" id="KW-1185">Reference proteome</keyword>
<dbReference type="PROSITE" id="PS50011">
    <property type="entry name" value="PROTEIN_KINASE_DOM"/>
    <property type="match status" value="1"/>
</dbReference>
<dbReference type="PANTHER" id="PTHR44167">
    <property type="entry name" value="OVARIAN-SPECIFIC SERINE/THREONINE-PROTEIN KINASE LOK-RELATED"/>
    <property type="match status" value="1"/>
</dbReference>
<organism evidence="3 4">
    <name type="scientific">Legionella lytica</name>
    <dbReference type="NCBI Taxonomy" id="96232"/>
    <lineage>
        <taxon>Bacteria</taxon>
        <taxon>Pseudomonadati</taxon>
        <taxon>Pseudomonadota</taxon>
        <taxon>Gammaproteobacteria</taxon>
        <taxon>Legionellales</taxon>
        <taxon>Legionellaceae</taxon>
        <taxon>Legionella</taxon>
    </lineage>
</organism>
<dbReference type="InterPro" id="IPR000719">
    <property type="entry name" value="Prot_kinase_dom"/>
</dbReference>
<feature type="domain" description="Protein kinase" evidence="2">
    <location>
        <begin position="67"/>
        <end position="340"/>
    </location>
</feature>
<proteinExistence type="predicted"/>
<name>A0ABW8D4D0_9GAMM</name>
<dbReference type="Pfam" id="PF00069">
    <property type="entry name" value="Pkinase"/>
    <property type="match status" value="1"/>
</dbReference>
<evidence type="ECO:0000313" key="4">
    <source>
        <dbReference type="Proteomes" id="UP001615550"/>
    </source>
</evidence>
<comment type="caution">
    <text evidence="3">The sequence shown here is derived from an EMBL/GenBank/DDBJ whole genome shotgun (WGS) entry which is preliminary data.</text>
</comment>
<protein>
    <submittedName>
        <fullName evidence="3">Protein kinase</fullName>
    </submittedName>
</protein>
<evidence type="ECO:0000313" key="3">
    <source>
        <dbReference type="EMBL" id="MFJ1267077.1"/>
    </source>
</evidence>
<reference evidence="3 4" key="1">
    <citation type="submission" date="2024-08" db="EMBL/GenBank/DDBJ databases">
        <title>Draft Genome Sequence of Legionella lytica strain DSB2004, Isolated From a Fire Sprinkler System.</title>
        <authorList>
            <person name="Everhart A.D."/>
            <person name="Kidane D.T."/>
            <person name="Farone A.L."/>
            <person name="Farone M.B."/>
        </authorList>
    </citation>
    <scope>NUCLEOTIDE SEQUENCE [LARGE SCALE GENOMIC DNA]</scope>
    <source>
        <strain evidence="3 4">DSB2004</strain>
    </source>
</reference>
<dbReference type="RefSeq" id="WP_400185586.1">
    <property type="nucleotide sequence ID" value="NZ_JBGORX010000001.1"/>
</dbReference>
<evidence type="ECO:0000256" key="1">
    <source>
        <dbReference type="PROSITE-ProRule" id="PRU10141"/>
    </source>
</evidence>
<dbReference type="Proteomes" id="UP001615550">
    <property type="component" value="Unassembled WGS sequence"/>
</dbReference>
<accession>A0ABW8D4D0</accession>
<keyword evidence="1" id="KW-0547">Nucleotide-binding</keyword>
<dbReference type="SUPFAM" id="SSF56112">
    <property type="entry name" value="Protein kinase-like (PK-like)"/>
    <property type="match status" value="1"/>
</dbReference>
<dbReference type="EMBL" id="JBGORX010000001">
    <property type="protein sequence ID" value="MFJ1267077.1"/>
    <property type="molecule type" value="Genomic_DNA"/>
</dbReference>
<dbReference type="GO" id="GO:0016301">
    <property type="term" value="F:kinase activity"/>
    <property type="evidence" value="ECO:0007669"/>
    <property type="project" value="UniProtKB-KW"/>
</dbReference>
<dbReference type="InterPro" id="IPR011009">
    <property type="entry name" value="Kinase-like_dom_sf"/>
</dbReference>
<keyword evidence="1" id="KW-0067">ATP-binding</keyword>
<dbReference type="SMART" id="SM00220">
    <property type="entry name" value="S_TKc"/>
    <property type="match status" value="1"/>
</dbReference>
<feature type="binding site" evidence="1">
    <location>
        <position position="103"/>
    </location>
    <ligand>
        <name>ATP</name>
        <dbReference type="ChEBI" id="CHEBI:30616"/>
    </ligand>
</feature>